<organism evidence="1 2">
    <name type="scientific">Hibiscus sabdariffa</name>
    <name type="common">roselle</name>
    <dbReference type="NCBI Taxonomy" id="183260"/>
    <lineage>
        <taxon>Eukaryota</taxon>
        <taxon>Viridiplantae</taxon>
        <taxon>Streptophyta</taxon>
        <taxon>Embryophyta</taxon>
        <taxon>Tracheophyta</taxon>
        <taxon>Spermatophyta</taxon>
        <taxon>Magnoliopsida</taxon>
        <taxon>eudicotyledons</taxon>
        <taxon>Gunneridae</taxon>
        <taxon>Pentapetalae</taxon>
        <taxon>rosids</taxon>
        <taxon>malvids</taxon>
        <taxon>Malvales</taxon>
        <taxon>Malvaceae</taxon>
        <taxon>Malvoideae</taxon>
        <taxon>Hibiscus</taxon>
    </lineage>
</organism>
<evidence type="ECO:0000313" key="1">
    <source>
        <dbReference type="EMBL" id="KAK9004950.1"/>
    </source>
</evidence>
<keyword evidence="2" id="KW-1185">Reference proteome</keyword>
<dbReference type="EMBL" id="JBBPBN010000030">
    <property type="protein sequence ID" value="KAK9004950.1"/>
    <property type="molecule type" value="Genomic_DNA"/>
</dbReference>
<gene>
    <name evidence="1" type="ORF">V6N11_042400</name>
</gene>
<protein>
    <submittedName>
        <fullName evidence="1">Uncharacterized protein</fullName>
    </submittedName>
</protein>
<reference evidence="1 2" key="1">
    <citation type="journal article" date="2024" name="G3 (Bethesda)">
        <title>Genome assembly of Hibiscus sabdariffa L. provides insights into metabolisms of medicinal natural products.</title>
        <authorList>
            <person name="Kim T."/>
        </authorList>
    </citation>
    <scope>NUCLEOTIDE SEQUENCE [LARGE SCALE GENOMIC DNA]</scope>
    <source>
        <strain evidence="1">TK-2024</strain>
        <tissue evidence="1">Old leaves</tissue>
    </source>
</reference>
<name>A0ABR2QW79_9ROSI</name>
<proteinExistence type="predicted"/>
<sequence length="64" mass="7245">MAAAKAAARRKQGRRLQHFQKRDIGRSCCAGGADTSLQHWFCCGFDVDKVQCLYPLSLNFERVQ</sequence>
<dbReference type="Proteomes" id="UP001396334">
    <property type="component" value="Unassembled WGS sequence"/>
</dbReference>
<comment type="caution">
    <text evidence="1">The sequence shown here is derived from an EMBL/GenBank/DDBJ whole genome shotgun (WGS) entry which is preliminary data.</text>
</comment>
<accession>A0ABR2QW79</accession>
<evidence type="ECO:0000313" key="2">
    <source>
        <dbReference type="Proteomes" id="UP001396334"/>
    </source>
</evidence>